<dbReference type="PANTHER" id="PTHR42643">
    <property type="entry name" value="IONOTROPIC RECEPTOR 20A-RELATED"/>
    <property type="match status" value="1"/>
</dbReference>
<evidence type="ECO:0000256" key="7">
    <source>
        <dbReference type="ARBA" id="ARBA00023180"/>
    </source>
</evidence>
<evidence type="ECO:0000256" key="9">
    <source>
        <dbReference type="SAM" id="SignalP"/>
    </source>
</evidence>
<keyword evidence="2" id="KW-1003">Cell membrane</keyword>
<evidence type="ECO:0000256" key="1">
    <source>
        <dbReference type="ARBA" id="ARBA00004651"/>
    </source>
</evidence>
<keyword evidence="11" id="KW-1185">Reference proteome</keyword>
<sequence>MTVVLFLVVLLSLQAQTITNAVLNDYLKYIECFSKFQSQRNFVIFSKSELIEDFLYSFHKVAPIVFIDLEKHRNDENFNKTQMYFRSYVRNAGNLNFLFLNNIEEIYEAYAKVTDLYFWKSRHNYIIVCNFTMDQVKIYHENLFKNHWITNIAFTNYSFSETVRYNPFSKELFKDKNPANIIFRPILNDLYGYPLRVAMFSHLIAKWTGKEFIGRDGFLVSVILQKLNASVKYILTPPGDYGILLENGTALGTIKLIKDGDADANFNTRYLFIPASKSIEFTYPNDYDNVIIALPIHYVGFRKIGEIIPGSYFGLYVLLFAAFSVYAKFNDNLTNSRLFVIFIQILSGQATKVFNSKFYRILIISLIFYYSFVINIFQAKLTSVLTIPSTLPYLTTTQEVMDSNYTIISPIDALGNPLRIIEDVKSLETIISRINFLHGTLFYKKIKKCSDNVGFVTAKKLYRYYIEKIRDEHNNMIKCYYPLEQTLRPVYMSFIVKHGLPLLENINKIIQRTVETGLQNIWENNHTKIFPIRYITSTKKIGFENFKDYFISGFFGITLSFFVCLIEIFVGKIQNHNKNC</sequence>
<evidence type="ECO:0000313" key="11">
    <source>
        <dbReference type="Proteomes" id="UP001566132"/>
    </source>
</evidence>
<feature type="transmembrane region" description="Helical" evidence="8">
    <location>
        <begin position="311"/>
        <end position="329"/>
    </location>
</feature>
<dbReference type="SUPFAM" id="SSF53850">
    <property type="entry name" value="Periplasmic binding protein-like II"/>
    <property type="match status" value="1"/>
</dbReference>
<comment type="caution">
    <text evidence="10">The sequence shown here is derived from an EMBL/GenBank/DDBJ whole genome shotgun (WGS) entry which is preliminary data.</text>
</comment>
<feature type="transmembrane region" description="Helical" evidence="8">
    <location>
        <begin position="358"/>
        <end position="377"/>
    </location>
</feature>
<proteinExistence type="predicted"/>
<keyword evidence="4 8" id="KW-1133">Transmembrane helix</keyword>
<keyword evidence="9" id="KW-0732">Signal</keyword>
<dbReference type="AlphaFoldDB" id="A0ABD1EP10"/>
<evidence type="ECO:0008006" key="12">
    <source>
        <dbReference type="Google" id="ProtNLM"/>
    </source>
</evidence>
<organism evidence="10 11">
    <name type="scientific">Hypothenemus hampei</name>
    <name type="common">Coffee berry borer</name>
    <dbReference type="NCBI Taxonomy" id="57062"/>
    <lineage>
        <taxon>Eukaryota</taxon>
        <taxon>Metazoa</taxon>
        <taxon>Ecdysozoa</taxon>
        <taxon>Arthropoda</taxon>
        <taxon>Hexapoda</taxon>
        <taxon>Insecta</taxon>
        <taxon>Pterygota</taxon>
        <taxon>Neoptera</taxon>
        <taxon>Endopterygota</taxon>
        <taxon>Coleoptera</taxon>
        <taxon>Polyphaga</taxon>
        <taxon>Cucujiformia</taxon>
        <taxon>Curculionidae</taxon>
        <taxon>Scolytinae</taxon>
        <taxon>Hypothenemus</taxon>
    </lineage>
</organism>
<name>A0ABD1EP10_HYPHA</name>
<reference evidence="10 11" key="1">
    <citation type="submission" date="2024-05" db="EMBL/GenBank/DDBJ databases">
        <title>Genetic variation in Jamaican populations of the coffee berry borer (Hypothenemus hampei).</title>
        <authorList>
            <person name="Errbii M."/>
            <person name="Myrie A."/>
        </authorList>
    </citation>
    <scope>NUCLEOTIDE SEQUENCE [LARGE SCALE GENOMIC DNA]</scope>
    <source>
        <strain evidence="10">JA-Hopewell-2020-01-JO</strain>
        <tissue evidence="10">Whole body</tissue>
    </source>
</reference>
<dbReference type="InterPro" id="IPR052192">
    <property type="entry name" value="Insect_Ionotropic_Sensory_Rcpt"/>
</dbReference>
<comment type="subcellular location">
    <subcellularLocation>
        <location evidence="1">Cell membrane</location>
        <topology evidence="1">Multi-pass membrane protein</topology>
    </subcellularLocation>
</comment>
<keyword evidence="3 8" id="KW-0812">Transmembrane</keyword>
<keyword evidence="7" id="KW-0325">Glycoprotein</keyword>
<keyword evidence="6" id="KW-0675">Receptor</keyword>
<evidence type="ECO:0000256" key="6">
    <source>
        <dbReference type="ARBA" id="ARBA00023170"/>
    </source>
</evidence>
<evidence type="ECO:0000313" key="10">
    <source>
        <dbReference type="EMBL" id="KAL1498242.1"/>
    </source>
</evidence>
<evidence type="ECO:0000256" key="8">
    <source>
        <dbReference type="SAM" id="Phobius"/>
    </source>
</evidence>
<evidence type="ECO:0000256" key="4">
    <source>
        <dbReference type="ARBA" id="ARBA00022989"/>
    </source>
</evidence>
<feature type="signal peptide" evidence="9">
    <location>
        <begin position="1"/>
        <end position="21"/>
    </location>
</feature>
<evidence type="ECO:0000256" key="2">
    <source>
        <dbReference type="ARBA" id="ARBA00022475"/>
    </source>
</evidence>
<gene>
    <name evidence="10" type="ORF">ABEB36_009073</name>
</gene>
<dbReference type="Proteomes" id="UP001566132">
    <property type="component" value="Unassembled WGS sequence"/>
</dbReference>
<feature type="transmembrane region" description="Helical" evidence="8">
    <location>
        <begin position="549"/>
        <end position="570"/>
    </location>
</feature>
<dbReference type="EMBL" id="JBDJPC010000006">
    <property type="protein sequence ID" value="KAL1498242.1"/>
    <property type="molecule type" value="Genomic_DNA"/>
</dbReference>
<dbReference type="PANTHER" id="PTHR42643:SF39">
    <property type="entry name" value="IONOTROPIC RECEPTOR 56A-RELATED"/>
    <property type="match status" value="1"/>
</dbReference>
<dbReference type="GO" id="GO:0005886">
    <property type="term" value="C:plasma membrane"/>
    <property type="evidence" value="ECO:0007669"/>
    <property type="project" value="UniProtKB-SubCell"/>
</dbReference>
<protein>
    <recommendedName>
        <fullName evidence="12">Ionotropic receptor</fullName>
    </recommendedName>
</protein>
<evidence type="ECO:0000256" key="5">
    <source>
        <dbReference type="ARBA" id="ARBA00023136"/>
    </source>
</evidence>
<keyword evidence="5 8" id="KW-0472">Membrane</keyword>
<accession>A0ABD1EP10</accession>
<feature type="chain" id="PRO_5044750975" description="Ionotropic receptor" evidence="9">
    <location>
        <begin position="22"/>
        <end position="580"/>
    </location>
</feature>
<evidence type="ECO:0000256" key="3">
    <source>
        <dbReference type="ARBA" id="ARBA00022692"/>
    </source>
</evidence>